<dbReference type="InterPro" id="IPR024227">
    <property type="entry name" value="DUF3795"/>
</dbReference>
<evidence type="ECO:0000313" key="1">
    <source>
        <dbReference type="EMBL" id="PKK89981.1"/>
    </source>
</evidence>
<reference evidence="1 2" key="1">
    <citation type="journal article" date="2017" name="ISME J.">
        <title>Potential for microbial H2 and metal transformations associated with novel bacteria and archaea in deep terrestrial subsurface sediments.</title>
        <authorList>
            <person name="Hernsdorf A.W."/>
            <person name="Amano Y."/>
            <person name="Miyakawa K."/>
            <person name="Ise K."/>
            <person name="Suzuki Y."/>
            <person name="Anantharaman K."/>
            <person name="Probst A."/>
            <person name="Burstein D."/>
            <person name="Thomas B.C."/>
            <person name="Banfield J.F."/>
        </authorList>
    </citation>
    <scope>NUCLEOTIDE SEQUENCE [LARGE SCALE GENOMIC DNA]</scope>
    <source>
        <strain evidence="1">HGW-Wallbacteria-1</strain>
    </source>
</reference>
<protein>
    <recommendedName>
        <fullName evidence="3">DUF3795 domain-containing protein</fullName>
    </recommendedName>
</protein>
<gene>
    <name evidence="1" type="ORF">CVV64_11670</name>
</gene>
<evidence type="ECO:0008006" key="3">
    <source>
        <dbReference type="Google" id="ProtNLM"/>
    </source>
</evidence>
<proteinExistence type="predicted"/>
<accession>A0A2N1PNQ5</accession>
<dbReference type="EMBL" id="PGXC01000009">
    <property type="protein sequence ID" value="PKK89981.1"/>
    <property type="molecule type" value="Genomic_DNA"/>
</dbReference>
<dbReference type="Proteomes" id="UP000233256">
    <property type="component" value="Unassembled WGS sequence"/>
</dbReference>
<organism evidence="1 2">
    <name type="scientific">Candidatus Wallbacteria bacterium HGW-Wallbacteria-1</name>
    <dbReference type="NCBI Taxonomy" id="2013854"/>
    <lineage>
        <taxon>Bacteria</taxon>
        <taxon>Candidatus Walliibacteriota</taxon>
    </lineage>
</organism>
<sequence>MTLFGGEMTSNSKLMEATAPCGIDCFNCQLFGDNIHSAPIELIERIETSFPGKLPCRGCRINGCPLTPAGCETRICVLGQGHDFCFRCENFPCSRLSPVAEGAQIYPHNLKLYNLMRIRSRGLEKWAREASANRDAYFKGKFSIGTGPVTTD</sequence>
<evidence type="ECO:0000313" key="2">
    <source>
        <dbReference type="Proteomes" id="UP000233256"/>
    </source>
</evidence>
<dbReference type="AlphaFoldDB" id="A0A2N1PNQ5"/>
<comment type="caution">
    <text evidence="1">The sequence shown here is derived from an EMBL/GenBank/DDBJ whole genome shotgun (WGS) entry which is preliminary data.</text>
</comment>
<name>A0A2N1PNQ5_9BACT</name>
<dbReference type="Pfam" id="PF12675">
    <property type="entry name" value="DUF3795"/>
    <property type="match status" value="1"/>
</dbReference>